<reference evidence="1 2" key="1">
    <citation type="submission" date="2018-05" db="EMBL/GenBank/DDBJ databases">
        <title>Zavarzinia sp. HR-AS.</title>
        <authorList>
            <person name="Lee Y."/>
            <person name="Jeon C.O."/>
        </authorList>
    </citation>
    <scope>NUCLEOTIDE SEQUENCE [LARGE SCALE GENOMIC DNA]</scope>
    <source>
        <strain evidence="1 2">HR-AS</strain>
    </source>
</reference>
<sequence>MPARRRSGAVDPAGPRADPVCGRYRARPLRADPAPCLRCPGRRILVSERWAMSAPPITHHVLPALLREVAEATGSLEIALAVARVFADQEMYLPREPKKDHPLAKRFGLKVARLICARIGGERADGKRLTWPTASPALRAIEARELAEGGVPNREISRRLGISKRQVRRLIQGVEKGDANAGQSPDRADACCPVCGRRRRAARLVAGEDPRQLAMPEVLGPDICPP</sequence>
<gene>
    <name evidence="1" type="ORF">DKG74_20815</name>
</gene>
<comment type="caution">
    <text evidence="1">The sequence shown here is derived from an EMBL/GenBank/DDBJ whole genome shotgun (WGS) entry which is preliminary data.</text>
</comment>
<keyword evidence="2" id="KW-1185">Reference proteome</keyword>
<evidence type="ECO:0000313" key="2">
    <source>
        <dbReference type="Proteomes" id="UP000245461"/>
    </source>
</evidence>
<dbReference type="AlphaFoldDB" id="A0A317DTH4"/>
<dbReference type="OrthoDB" id="7605239at2"/>
<organism evidence="1 2">
    <name type="scientific">Zavarzinia aquatilis</name>
    <dbReference type="NCBI Taxonomy" id="2211142"/>
    <lineage>
        <taxon>Bacteria</taxon>
        <taxon>Pseudomonadati</taxon>
        <taxon>Pseudomonadota</taxon>
        <taxon>Alphaproteobacteria</taxon>
        <taxon>Rhodospirillales</taxon>
        <taxon>Zavarziniaceae</taxon>
        <taxon>Zavarzinia</taxon>
    </lineage>
</organism>
<protein>
    <submittedName>
        <fullName evidence="1">Uncharacterized protein</fullName>
    </submittedName>
</protein>
<dbReference type="Proteomes" id="UP000245461">
    <property type="component" value="Unassembled WGS sequence"/>
</dbReference>
<dbReference type="EMBL" id="QGLE01000022">
    <property type="protein sequence ID" value="PWR17652.1"/>
    <property type="molecule type" value="Genomic_DNA"/>
</dbReference>
<evidence type="ECO:0000313" key="1">
    <source>
        <dbReference type="EMBL" id="PWR17652.1"/>
    </source>
</evidence>
<dbReference type="Pfam" id="PF13384">
    <property type="entry name" value="HTH_23"/>
    <property type="match status" value="1"/>
</dbReference>
<name>A0A317DTH4_9PROT</name>
<proteinExistence type="predicted"/>
<accession>A0A317DTH4</accession>